<dbReference type="GO" id="GO:0016042">
    <property type="term" value="P:lipid catabolic process"/>
    <property type="evidence" value="ECO:0007669"/>
    <property type="project" value="UniProtKB-UniRule"/>
</dbReference>
<dbReference type="SUPFAM" id="SSF52151">
    <property type="entry name" value="FabD/lysophospholipase-like"/>
    <property type="match status" value="1"/>
</dbReference>
<keyword evidence="5" id="KW-0472">Membrane</keyword>
<sequence length="576" mass="64682">MKIVRLNQGNRRELINVIQQYTQLLPFFDTNSQARQSFVAGLSEETYCHVGFEKAGRLLGVVRYLQGEHQLEVNCLLLKQASGSDQLAKGVGFWLAQVEKIGKLARAKNLSLRFVATNIALEEQLKGANYLLGEQPHWWQKSLRYKTGLVLAGGGARGAYQIGAWRALQELGIEFELIAGTSVGALNGGLILQGELEAAEVMWSQIDTGKILTFPGMNVAKQFSVNAVLREMQQFALSAVMTQGVSTKPLRQLIQQLLDEDKMAQQNQDLFICTTQLPQMKEVVVSFKETPSGEFHQWLLASSSFFPAMEAAKIAGNYYVDGGYRNNIPVDVVLQQGATEVIVIDVKGPGLTKPVHLPESLPIVTIVSPWNLGTVLLFDGARSQWNIQLGYLETLKAFGRYIGHWYTFAHQFDDASLKTWQRRFSRGVLGKLIQGEKKLLQNPQLIAELQKKMRPMYPDRIAVSMMPLYVLEMTGKVLGISPIECYTIEEMLGLIKEKISGNWLTDKPEEGMLLSLQEWLRLYADELPLPTEKQQVIFFYRQLLTSPDQLVLSAAGIAPTMYLIAKLLIWLEKEKE</sequence>
<dbReference type="GO" id="GO:0016787">
    <property type="term" value="F:hydrolase activity"/>
    <property type="evidence" value="ECO:0007669"/>
    <property type="project" value="UniProtKB-UniRule"/>
</dbReference>
<keyword evidence="8" id="KW-1185">Reference proteome</keyword>
<keyword evidence="2 4" id="KW-0442">Lipid degradation</keyword>
<accession>A0A940PC81</accession>
<keyword evidence="5" id="KW-0812">Transmembrane</keyword>
<feature type="transmembrane region" description="Helical" evidence="5">
    <location>
        <begin position="550"/>
        <end position="571"/>
    </location>
</feature>
<evidence type="ECO:0000313" key="8">
    <source>
        <dbReference type="Proteomes" id="UP000674938"/>
    </source>
</evidence>
<feature type="short sequence motif" description="DGA/G" evidence="4">
    <location>
        <begin position="321"/>
        <end position="323"/>
    </location>
</feature>
<reference evidence="7" key="1">
    <citation type="submission" date="2020-12" db="EMBL/GenBank/DDBJ databases">
        <title>Vagococcus allomyrinae sp. nov. and Enterococcus lavae sp. nov., isolated from the larvae of Allomyrina dichotoma.</title>
        <authorList>
            <person name="Lee S.D."/>
        </authorList>
    </citation>
    <scope>NUCLEOTIDE SEQUENCE</scope>
    <source>
        <strain evidence="7">BWB3-3</strain>
    </source>
</reference>
<comment type="caution">
    <text evidence="7">The sequence shown here is derived from an EMBL/GenBank/DDBJ whole genome shotgun (WGS) entry which is preliminary data.</text>
</comment>
<keyword evidence="1 4" id="KW-0378">Hydrolase</keyword>
<evidence type="ECO:0000313" key="7">
    <source>
        <dbReference type="EMBL" id="MBP1043426.1"/>
    </source>
</evidence>
<evidence type="ECO:0000256" key="3">
    <source>
        <dbReference type="ARBA" id="ARBA00023098"/>
    </source>
</evidence>
<dbReference type="InterPro" id="IPR050301">
    <property type="entry name" value="NTE"/>
</dbReference>
<evidence type="ECO:0000256" key="4">
    <source>
        <dbReference type="PROSITE-ProRule" id="PRU01161"/>
    </source>
</evidence>
<keyword evidence="5" id="KW-1133">Transmembrane helix</keyword>
<dbReference type="InterPro" id="IPR002641">
    <property type="entry name" value="PNPLA_dom"/>
</dbReference>
<dbReference type="CDD" id="cd07209">
    <property type="entry name" value="Pat_hypo_Ecoli_Z1214_like"/>
    <property type="match status" value="1"/>
</dbReference>
<dbReference type="PANTHER" id="PTHR14226">
    <property type="entry name" value="NEUROPATHY TARGET ESTERASE/SWISS CHEESE D.MELANOGASTER"/>
    <property type="match status" value="1"/>
</dbReference>
<evidence type="ECO:0000256" key="5">
    <source>
        <dbReference type="SAM" id="Phobius"/>
    </source>
</evidence>
<feature type="domain" description="PNPLA" evidence="6">
    <location>
        <begin position="149"/>
        <end position="334"/>
    </location>
</feature>
<keyword evidence="3 4" id="KW-0443">Lipid metabolism</keyword>
<evidence type="ECO:0000256" key="1">
    <source>
        <dbReference type="ARBA" id="ARBA00022801"/>
    </source>
</evidence>
<dbReference type="PROSITE" id="PS51635">
    <property type="entry name" value="PNPLA"/>
    <property type="match status" value="1"/>
</dbReference>
<dbReference type="InterPro" id="IPR016035">
    <property type="entry name" value="Acyl_Trfase/lysoPLipase"/>
</dbReference>
<proteinExistence type="predicted"/>
<dbReference type="Proteomes" id="UP000674938">
    <property type="component" value="Unassembled WGS sequence"/>
</dbReference>
<dbReference type="AlphaFoldDB" id="A0A940PC81"/>
<protein>
    <submittedName>
        <fullName evidence="7">Patatin-like phospholipase family protein</fullName>
    </submittedName>
</protein>
<dbReference type="Gene3D" id="3.40.1090.10">
    <property type="entry name" value="Cytosolic phospholipase A2 catalytic domain"/>
    <property type="match status" value="2"/>
</dbReference>
<dbReference type="PANTHER" id="PTHR14226:SF57">
    <property type="entry name" value="BLR7027 PROTEIN"/>
    <property type="match status" value="1"/>
</dbReference>
<organism evidence="7 8">
    <name type="scientific">Vagococcus allomyrinae</name>
    <dbReference type="NCBI Taxonomy" id="2794353"/>
    <lineage>
        <taxon>Bacteria</taxon>
        <taxon>Bacillati</taxon>
        <taxon>Bacillota</taxon>
        <taxon>Bacilli</taxon>
        <taxon>Lactobacillales</taxon>
        <taxon>Enterococcaceae</taxon>
        <taxon>Vagococcus</taxon>
    </lineage>
</organism>
<dbReference type="EMBL" id="JAEEGA010000016">
    <property type="protein sequence ID" value="MBP1043426.1"/>
    <property type="molecule type" value="Genomic_DNA"/>
</dbReference>
<evidence type="ECO:0000256" key="2">
    <source>
        <dbReference type="ARBA" id="ARBA00022963"/>
    </source>
</evidence>
<evidence type="ECO:0000259" key="6">
    <source>
        <dbReference type="PROSITE" id="PS51635"/>
    </source>
</evidence>
<gene>
    <name evidence="7" type="ORF">I6N95_20595</name>
</gene>
<feature type="short sequence motif" description="GXGXXG" evidence="4">
    <location>
        <begin position="153"/>
        <end position="158"/>
    </location>
</feature>
<feature type="active site" description="Nucleophile" evidence="4">
    <location>
        <position position="182"/>
    </location>
</feature>
<dbReference type="RefSeq" id="WP_209531239.1">
    <property type="nucleotide sequence ID" value="NZ_JAEEGA010000016.1"/>
</dbReference>
<name>A0A940PC81_9ENTE</name>
<feature type="short sequence motif" description="GXSXG" evidence="4">
    <location>
        <begin position="180"/>
        <end position="184"/>
    </location>
</feature>
<dbReference type="Pfam" id="PF01734">
    <property type="entry name" value="Patatin"/>
    <property type="match status" value="1"/>
</dbReference>
<feature type="active site" description="Proton acceptor" evidence="4">
    <location>
        <position position="321"/>
    </location>
</feature>